<dbReference type="EMBL" id="NBIU01000019">
    <property type="protein sequence ID" value="PZT47890.1"/>
    <property type="molecule type" value="Genomic_DNA"/>
</dbReference>
<dbReference type="Gene3D" id="2.30.30.40">
    <property type="entry name" value="SH3 Domains"/>
    <property type="match status" value="1"/>
</dbReference>
<sequence length="376" mass="42904">MQEQNTKNTPLIEEKEVESKGEFGEDLLNPSVKNPQKEQFVPNPLIASKLLYVDLLNPPSAILYVNQIVPYEVRVMAFSSYNTIVVDFSNETSIEVLNKDQNWSIQGDGTLTNTYYLKIKQPNYKIPDISITLNTKEGEAKEVLKGISGKAINLEKSNFSSVIAQELIIKDTKITSYDENNNLAVFQLKSKVGNLLDFKLKQYKQQGIESKSGDISNMEVFYYVIVSKELEEISFEYFNTEKSSYAELKVPNLPEDDRVSTQSDIKPKNNYQIYQILILIVVALLFLGLYFYKRKWIFIIFAILPLVGIVYILSIRTSATLIPNAIVRIQPTYNSTIILQTTGTLKVDVITQKRGYYKIVLEDGKIGWVKENDIQN</sequence>
<keyword evidence="4" id="KW-1185">Reference proteome</keyword>
<name>A0A2W6NFY8_9HELI</name>
<gene>
    <name evidence="3" type="ORF">B6S12_06840</name>
</gene>
<organism evidence="3 4">
    <name type="scientific">Helicobacter valdiviensis</name>
    <dbReference type="NCBI Taxonomy" id="1458358"/>
    <lineage>
        <taxon>Bacteria</taxon>
        <taxon>Pseudomonadati</taxon>
        <taxon>Campylobacterota</taxon>
        <taxon>Epsilonproteobacteria</taxon>
        <taxon>Campylobacterales</taxon>
        <taxon>Helicobacteraceae</taxon>
        <taxon>Helicobacter</taxon>
    </lineage>
</organism>
<keyword evidence="2" id="KW-1133">Transmembrane helix</keyword>
<feature type="compositionally biased region" description="Basic and acidic residues" evidence="1">
    <location>
        <begin position="12"/>
        <end position="23"/>
    </location>
</feature>
<feature type="region of interest" description="Disordered" evidence="1">
    <location>
        <begin position="1"/>
        <end position="35"/>
    </location>
</feature>
<feature type="transmembrane region" description="Helical" evidence="2">
    <location>
        <begin position="296"/>
        <end position="314"/>
    </location>
</feature>
<comment type="caution">
    <text evidence="3">The sequence shown here is derived from an EMBL/GenBank/DDBJ whole genome shotgun (WGS) entry which is preliminary data.</text>
</comment>
<dbReference type="Proteomes" id="UP000249746">
    <property type="component" value="Unassembled WGS sequence"/>
</dbReference>
<keyword evidence="2" id="KW-0812">Transmembrane</keyword>
<protein>
    <submittedName>
        <fullName evidence="3">Uncharacterized protein</fullName>
    </submittedName>
</protein>
<evidence type="ECO:0000256" key="1">
    <source>
        <dbReference type="SAM" id="MobiDB-lite"/>
    </source>
</evidence>
<evidence type="ECO:0000313" key="3">
    <source>
        <dbReference type="EMBL" id="PZT47890.1"/>
    </source>
</evidence>
<proteinExistence type="predicted"/>
<feature type="transmembrane region" description="Helical" evidence="2">
    <location>
        <begin position="273"/>
        <end position="291"/>
    </location>
</feature>
<reference evidence="3 4" key="1">
    <citation type="submission" date="2017-03" db="EMBL/GenBank/DDBJ databases">
        <title>Genomic and clinical evidence uncovers the enterohepatic species Helicobacter valdiviensis as a potential human intestinal pathogen.</title>
        <authorList>
            <person name="Fresia P."/>
            <person name="Jara R."/>
            <person name="Sierra R."/>
            <person name="Ferres I."/>
            <person name="Greif G."/>
            <person name="Iraola G."/>
            <person name="Collado L."/>
        </authorList>
    </citation>
    <scope>NUCLEOTIDE SEQUENCE [LARGE SCALE GENOMIC DNA]</scope>
    <source>
        <strain evidence="3 4">WBE14</strain>
    </source>
</reference>
<evidence type="ECO:0000313" key="4">
    <source>
        <dbReference type="Proteomes" id="UP000249746"/>
    </source>
</evidence>
<dbReference type="AlphaFoldDB" id="A0A2W6NFY8"/>
<accession>A0A2W6NFY8</accession>
<evidence type="ECO:0000256" key="2">
    <source>
        <dbReference type="SAM" id="Phobius"/>
    </source>
</evidence>
<keyword evidence="2" id="KW-0472">Membrane</keyword>